<protein>
    <submittedName>
        <fullName evidence="1">Uncharacterized protein</fullName>
    </submittedName>
</protein>
<name>A0ACB9BM34_CICIN</name>
<dbReference type="Proteomes" id="UP001055811">
    <property type="component" value="Linkage Group LG06"/>
</dbReference>
<gene>
    <name evidence="1" type="ORF">L2E82_34368</name>
</gene>
<proteinExistence type="predicted"/>
<accession>A0ACB9BM34</accession>
<dbReference type="EMBL" id="CM042014">
    <property type="protein sequence ID" value="KAI3723055.1"/>
    <property type="molecule type" value="Genomic_DNA"/>
</dbReference>
<sequence>MADPLRKNCKPDDHCHDIPPPPRPRPPPSPSPSFPPPATSSAHSFSPYLIFLFCGLAVSFSFIFYLLIATYRRCQRTPDDIDETHQDFMNEDLGPVMHHPIWLINTIGLEQSQIESIQVFKYKRDQGLTEGTDCSVCLSEFEDDENLRLLPKCSHAFHVPCIDTWLRSHKNCPLCRAPIIKNTSAQTDTTTVSTSIEPSTRDEGEASETVDHHVVEIENNGEVEKTCPDLNVTCSGERAHSDLADHHRVQGDGLVAMRRSVSMDECSASNIHFALAKVRLPDQEKPLTSQLVMPERPNDIPKSGHKLKGPSSSFHIYSKAMKGSSFGHSLQKASSFTNKCPYNRSY</sequence>
<keyword evidence="2" id="KW-1185">Reference proteome</keyword>
<organism evidence="1 2">
    <name type="scientific">Cichorium intybus</name>
    <name type="common">Chicory</name>
    <dbReference type="NCBI Taxonomy" id="13427"/>
    <lineage>
        <taxon>Eukaryota</taxon>
        <taxon>Viridiplantae</taxon>
        <taxon>Streptophyta</taxon>
        <taxon>Embryophyta</taxon>
        <taxon>Tracheophyta</taxon>
        <taxon>Spermatophyta</taxon>
        <taxon>Magnoliopsida</taxon>
        <taxon>eudicotyledons</taxon>
        <taxon>Gunneridae</taxon>
        <taxon>Pentapetalae</taxon>
        <taxon>asterids</taxon>
        <taxon>campanulids</taxon>
        <taxon>Asterales</taxon>
        <taxon>Asteraceae</taxon>
        <taxon>Cichorioideae</taxon>
        <taxon>Cichorieae</taxon>
        <taxon>Cichoriinae</taxon>
        <taxon>Cichorium</taxon>
    </lineage>
</organism>
<reference evidence="1 2" key="2">
    <citation type="journal article" date="2022" name="Mol. Ecol. Resour.">
        <title>The genomes of chicory, endive, great burdock and yacon provide insights into Asteraceae paleo-polyploidization history and plant inulin production.</title>
        <authorList>
            <person name="Fan W."/>
            <person name="Wang S."/>
            <person name="Wang H."/>
            <person name="Wang A."/>
            <person name="Jiang F."/>
            <person name="Liu H."/>
            <person name="Zhao H."/>
            <person name="Xu D."/>
            <person name="Zhang Y."/>
        </authorList>
    </citation>
    <scope>NUCLEOTIDE SEQUENCE [LARGE SCALE GENOMIC DNA]</scope>
    <source>
        <strain evidence="2">cv. Punajuju</strain>
        <tissue evidence="1">Leaves</tissue>
    </source>
</reference>
<evidence type="ECO:0000313" key="2">
    <source>
        <dbReference type="Proteomes" id="UP001055811"/>
    </source>
</evidence>
<reference evidence="2" key="1">
    <citation type="journal article" date="2022" name="Mol. Ecol. Resour.">
        <title>The genomes of chicory, endive, great burdock and yacon provide insights into Asteraceae palaeo-polyploidization history and plant inulin production.</title>
        <authorList>
            <person name="Fan W."/>
            <person name="Wang S."/>
            <person name="Wang H."/>
            <person name="Wang A."/>
            <person name="Jiang F."/>
            <person name="Liu H."/>
            <person name="Zhao H."/>
            <person name="Xu D."/>
            <person name="Zhang Y."/>
        </authorList>
    </citation>
    <scope>NUCLEOTIDE SEQUENCE [LARGE SCALE GENOMIC DNA]</scope>
    <source>
        <strain evidence="2">cv. Punajuju</strain>
    </source>
</reference>
<comment type="caution">
    <text evidence="1">The sequence shown here is derived from an EMBL/GenBank/DDBJ whole genome shotgun (WGS) entry which is preliminary data.</text>
</comment>
<evidence type="ECO:0000313" key="1">
    <source>
        <dbReference type="EMBL" id="KAI3723055.1"/>
    </source>
</evidence>